<reference evidence="1" key="1">
    <citation type="submission" date="2021-01" db="EMBL/GenBank/DDBJ databases">
        <title>Ramlibacter sp. strain AW1 16S ribosomal RNA gene Genome sequencing and assembly.</title>
        <authorList>
            <person name="Kang M."/>
        </authorList>
    </citation>
    <scope>NUCLEOTIDE SEQUENCE</scope>
    <source>
        <strain evidence="1">AW1</strain>
    </source>
</reference>
<dbReference type="AlphaFoldDB" id="A0A937D3Z4"/>
<accession>A0A937D3Z4</accession>
<evidence type="ECO:0000313" key="2">
    <source>
        <dbReference type="Proteomes" id="UP000613011"/>
    </source>
</evidence>
<dbReference type="EMBL" id="JAEQNA010000012">
    <property type="protein sequence ID" value="MBL0423229.1"/>
    <property type="molecule type" value="Genomic_DNA"/>
</dbReference>
<keyword evidence="2" id="KW-1185">Reference proteome</keyword>
<dbReference type="Proteomes" id="UP000613011">
    <property type="component" value="Unassembled WGS sequence"/>
</dbReference>
<protein>
    <submittedName>
        <fullName evidence="1">Uncharacterized protein</fullName>
    </submittedName>
</protein>
<comment type="caution">
    <text evidence="1">The sequence shown here is derived from an EMBL/GenBank/DDBJ whole genome shotgun (WGS) entry which is preliminary data.</text>
</comment>
<proteinExistence type="predicted"/>
<name>A0A937D3Z4_9BURK</name>
<sequence length="139" mass="15282">MNAEAYLQSAATLDIWDGLTIIKKNQNNPVFRQMLASGNWSPAAFCAQHKLGPSKSIRITNKRTDLNGVLPCAVDAGRMVVLKMQAAAKSSAGYFSYCSADNFTMNFLTLVVDKLLPGVRRLPDESGCPFSHQVQRPLY</sequence>
<organism evidence="1 2">
    <name type="scientific">Ramlibacter aurantiacus</name>
    <dbReference type="NCBI Taxonomy" id="2801330"/>
    <lineage>
        <taxon>Bacteria</taxon>
        <taxon>Pseudomonadati</taxon>
        <taxon>Pseudomonadota</taxon>
        <taxon>Betaproteobacteria</taxon>
        <taxon>Burkholderiales</taxon>
        <taxon>Comamonadaceae</taxon>
        <taxon>Ramlibacter</taxon>
    </lineage>
</organism>
<dbReference type="RefSeq" id="WP_201686368.1">
    <property type="nucleotide sequence ID" value="NZ_JAEQNA010000012.1"/>
</dbReference>
<evidence type="ECO:0000313" key="1">
    <source>
        <dbReference type="EMBL" id="MBL0423229.1"/>
    </source>
</evidence>
<gene>
    <name evidence="1" type="ORF">JI739_23030</name>
</gene>